<organism evidence="3">
    <name type="scientific">anaerobic digester metagenome</name>
    <dbReference type="NCBI Taxonomy" id="1263854"/>
    <lineage>
        <taxon>unclassified sequences</taxon>
        <taxon>metagenomes</taxon>
        <taxon>ecological metagenomes</taxon>
    </lineage>
</organism>
<evidence type="ECO:0000256" key="1">
    <source>
        <dbReference type="SAM" id="Phobius"/>
    </source>
</evidence>
<reference evidence="3" key="1">
    <citation type="submission" date="2019-03" db="EMBL/GenBank/DDBJ databases">
        <authorList>
            <person name="Hao L."/>
        </authorList>
    </citation>
    <scope>NUCLEOTIDE SEQUENCE</scope>
</reference>
<feature type="domain" description="Vesicle transport v-SNARE N-terminal" evidence="2">
    <location>
        <begin position="41"/>
        <end position="112"/>
    </location>
</feature>
<dbReference type="EMBL" id="CAADRM010000009">
    <property type="protein sequence ID" value="VFU11415.1"/>
    <property type="molecule type" value="Genomic_DNA"/>
</dbReference>
<gene>
    <name evidence="3" type="ORF">SCFA_1060002</name>
</gene>
<keyword evidence="1" id="KW-0472">Membrane</keyword>
<proteinExistence type="predicted"/>
<feature type="transmembrane region" description="Helical" evidence="1">
    <location>
        <begin position="6"/>
        <end position="27"/>
    </location>
</feature>
<evidence type="ECO:0000259" key="2">
    <source>
        <dbReference type="Pfam" id="PF05008"/>
    </source>
</evidence>
<name>A0A485LUA6_9ZZZZ</name>
<dbReference type="GO" id="GO:0006886">
    <property type="term" value="P:intracellular protein transport"/>
    <property type="evidence" value="ECO:0007669"/>
    <property type="project" value="InterPro"/>
</dbReference>
<dbReference type="GO" id="GO:0016020">
    <property type="term" value="C:membrane"/>
    <property type="evidence" value="ECO:0007669"/>
    <property type="project" value="InterPro"/>
</dbReference>
<evidence type="ECO:0000313" key="3">
    <source>
        <dbReference type="EMBL" id="VFU11415.1"/>
    </source>
</evidence>
<dbReference type="InterPro" id="IPR007705">
    <property type="entry name" value="Vesicle_trsprt_v-SNARE_N"/>
</dbReference>
<dbReference type="Pfam" id="PF05008">
    <property type="entry name" value="V-SNARE"/>
    <property type="match status" value="1"/>
</dbReference>
<keyword evidence="1" id="KW-0812">Transmembrane</keyword>
<accession>A0A485LUA6</accession>
<protein>
    <recommendedName>
        <fullName evidence="2">Vesicle transport v-SNARE N-terminal domain-containing protein</fullName>
    </recommendedName>
</protein>
<keyword evidence="1" id="KW-1133">Transmembrane helix</keyword>
<sequence>MNPMRLVTLVIGALSAILLVILPVALMRRSAADRSARRVRKQFGKAAEALKDYSSEQRDKALAKAKKSLDELDSRIADMEKQLFDTWEQMDQETRTAYRNNLTEIRNQRNRMGEWYGAMSHGSENAWENIKEGFINSYRELQSSFEKVQSGGSKG</sequence>
<dbReference type="AlphaFoldDB" id="A0A485LUA6"/>